<dbReference type="Proteomes" id="UP001304187">
    <property type="component" value="Segment"/>
</dbReference>
<evidence type="ECO:0000313" key="2">
    <source>
        <dbReference type="Proteomes" id="UP001304187"/>
    </source>
</evidence>
<dbReference type="EMBL" id="OR420737">
    <property type="protein sequence ID" value="WMM95063.1"/>
    <property type="molecule type" value="Genomic_DNA"/>
</dbReference>
<organism evidence="1 2">
    <name type="scientific">Roseobacter phage CRP-171</name>
    <dbReference type="NCBI Taxonomy" id="3072846"/>
    <lineage>
        <taxon>Viruses</taxon>
        <taxon>Duplodnaviria</taxon>
        <taxon>Heunggongvirae</taxon>
        <taxon>Uroviricota</taxon>
        <taxon>Caudoviricetes</taxon>
        <taxon>Autographivirales</taxon>
        <taxon>Autographivirales incertae sedis</taxon>
        <taxon>Oceanidvirus</taxon>
        <taxon>Oceanidvirus CRP171</taxon>
    </lineage>
</organism>
<reference evidence="1 2" key="1">
    <citation type="submission" date="2023-08" db="EMBL/GenBank/DDBJ databases">
        <authorList>
            <person name="Du S."/>
            <person name="Wu Z."/>
            <person name="Wu Y."/>
            <person name="Yang M."/>
            <person name="Shao J."/>
            <person name="Liu H."/>
            <person name="Zhao Y."/>
            <person name="Zhang Z."/>
        </authorList>
    </citation>
    <scope>NUCLEOTIDE SEQUENCE [LARGE SCALE GENOMIC DNA]</scope>
</reference>
<protein>
    <submittedName>
        <fullName evidence="1">Uncharacterized protein</fullName>
    </submittedName>
</protein>
<name>A0AAX3ZWV0_9CAUD</name>
<proteinExistence type="predicted"/>
<keyword evidence="2" id="KW-1185">Reference proteome</keyword>
<evidence type="ECO:0000313" key="1">
    <source>
        <dbReference type="EMBL" id="WMM95063.1"/>
    </source>
</evidence>
<sequence length="58" mass="6822">MFPLVNKDLLEELNKRFPAKSPDRNETHNDLMWRGGQRSVVDFLNTIYEEQEASRLGD</sequence>
<accession>A0AAX3ZWV0</accession>
<gene>
    <name evidence="1" type="ORF">CRP171_gp24</name>
</gene>